<dbReference type="Proteomes" id="UP001526143">
    <property type="component" value="Unassembled WGS sequence"/>
</dbReference>
<comment type="caution">
    <text evidence="1">The sequence shown here is derived from an EMBL/GenBank/DDBJ whole genome shotgun (WGS) entry which is preliminary data.</text>
</comment>
<protein>
    <submittedName>
        <fullName evidence="1">Uncharacterized protein</fullName>
    </submittedName>
</protein>
<accession>A0ABT3B5V2</accession>
<proteinExistence type="predicted"/>
<sequence length="49" mass="5402">MRFGITRAIAYLPQASAAATPVVQYGSVNVCRDVAQDKSLQGFWVHKYS</sequence>
<organism evidence="1 2">
    <name type="scientific">Plectonema radiosum NIES-515</name>
    <dbReference type="NCBI Taxonomy" id="2986073"/>
    <lineage>
        <taxon>Bacteria</taxon>
        <taxon>Bacillati</taxon>
        <taxon>Cyanobacteriota</taxon>
        <taxon>Cyanophyceae</taxon>
        <taxon>Oscillatoriophycideae</taxon>
        <taxon>Oscillatoriales</taxon>
        <taxon>Microcoleaceae</taxon>
        <taxon>Plectonema</taxon>
    </lineage>
</organism>
<dbReference type="EMBL" id="JAOWRF010000356">
    <property type="protein sequence ID" value="MCV3216751.1"/>
    <property type="molecule type" value="Genomic_DNA"/>
</dbReference>
<reference evidence="1 2" key="1">
    <citation type="submission" date="2022-10" db="EMBL/GenBank/DDBJ databases">
        <title>Identification of biosynthetic pathway for the production of the potent trypsin inhibitor radiosumin.</title>
        <authorList>
            <person name="Fewer D.P."/>
            <person name="Delbaje E."/>
            <person name="Ouyang X."/>
            <person name="Agostino P.D."/>
            <person name="Wahlsten M."/>
            <person name="Jokela J."/>
            <person name="Permi P."/>
            <person name="Haapaniemi E."/>
            <person name="Koistinen H."/>
        </authorList>
    </citation>
    <scope>NUCLEOTIDE SEQUENCE [LARGE SCALE GENOMIC DNA]</scope>
    <source>
        <strain evidence="1 2">NIES-515</strain>
    </source>
</reference>
<keyword evidence="2" id="KW-1185">Reference proteome</keyword>
<gene>
    <name evidence="1" type="ORF">OGM63_25150</name>
</gene>
<evidence type="ECO:0000313" key="1">
    <source>
        <dbReference type="EMBL" id="MCV3216751.1"/>
    </source>
</evidence>
<evidence type="ECO:0000313" key="2">
    <source>
        <dbReference type="Proteomes" id="UP001526143"/>
    </source>
</evidence>
<name>A0ABT3B5V2_9CYAN</name>
<dbReference type="RefSeq" id="WP_263748411.1">
    <property type="nucleotide sequence ID" value="NZ_JAOWRF010000356.1"/>
</dbReference>